<feature type="transmembrane region" description="Helical" evidence="1">
    <location>
        <begin position="280"/>
        <end position="309"/>
    </location>
</feature>
<keyword evidence="1" id="KW-0472">Membrane</keyword>
<dbReference type="Proteomes" id="UP000214673">
    <property type="component" value="Unassembled WGS sequence"/>
</dbReference>
<reference evidence="2 3" key="1">
    <citation type="submission" date="2016-11" db="EMBL/GenBank/DDBJ databases">
        <title>Comparison of Traditional DNA-DNA Hybridization with In Silico Genomic Analysis.</title>
        <authorList>
            <person name="Nicholson A.C."/>
            <person name="Sammons S."/>
            <person name="Humrighouse B.W."/>
            <person name="Graziano J."/>
            <person name="Lasker B."/>
            <person name="Whitney A.M."/>
            <person name="Mcquiston J.R."/>
        </authorList>
    </citation>
    <scope>NUCLEOTIDE SEQUENCE [LARGE SCALE GENOMIC DNA]</scope>
    <source>
        <strain evidence="2 3">H1892</strain>
    </source>
</reference>
<keyword evidence="1" id="KW-1133">Transmembrane helix</keyword>
<feature type="transmembrane region" description="Helical" evidence="1">
    <location>
        <begin position="254"/>
        <end position="274"/>
    </location>
</feature>
<evidence type="ECO:0000256" key="1">
    <source>
        <dbReference type="SAM" id="Phobius"/>
    </source>
</evidence>
<sequence length="350" mass="38264">MRQPAAVALDTTHGEAMTSRAIDASPVSQPFREGFRGADLIIGLLVFLVVFVISLSLLGAYTRGDQLNYRAFYDGVRGVRASSVPVVQAITTGSAEPLYGYLMWLASSAGFDKDVVVALMNGVLGLVLHLFLRRHRAGVLPTLLIFTNFYLLTLFTSLERLKLAYIFLTLAMLLTGWKRALILFISMMAHFQSFLLIAAAIGQRAGSADFLRRYVTPAQFLLILMGIPVAIAGFLLFVLRFLPAIQGKMAAYQGGGVAELASMGLLVIVGLVVLRKKQAFLVGLLPIAMAAAVFGASRINVMAVTFLLYLTVTERRVSHPLVLALLIYFSLKSIPFVENIYTWGDGYYIP</sequence>
<feature type="transmembrane region" description="Helical" evidence="1">
    <location>
        <begin position="138"/>
        <end position="158"/>
    </location>
</feature>
<feature type="transmembrane region" description="Helical" evidence="1">
    <location>
        <begin position="321"/>
        <end position="341"/>
    </location>
</feature>
<feature type="transmembrane region" description="Helical" evidence="1">
    <location>
        <begin position="179"/>
        <end position="201"/>
    </location>
</feature>
<feature type="transmembrane region" description="Helical" evidence="1">
    <location>
        <begin position="40"/>
        <end position="61"/>
    </location>
</feature>
<protein>
    <recommendedName>
        <fullName evidence="4">EpsG family protein</fullName>
    </recommendedName>
</protein>
<feature type="transmembrane region" description="Helical" evidence="1">
    <location>
        <begin position="115"/>
        <end position="132"/>
    </location>
</feature>
<proteinExistence type="predicted"/>
<comment type="caution">
    <text evidence="2">The sequence shown here is derived from an EMBL/GenBank/DDBJ whole genome shotgun (WGS) entry which is preliminary data.</text>
</comment>
<evidence type="ECO:0000313" key="3">
    <source>
        <dbReference type="Proteomes" id="UP000214673"/>
    </source>
</evidence>
<name>A0ABX3ZXB2_9RHOB</name>
<keyword evidence="3" id="KW-1185">Reference proteome</keyword>
<dbReference type="EMBL" id="NIPV01000009">
    <property type="protein sequence ID" value="OWJ78709.1"/>
    <property type="molecule type" value="Genomic_DNA"/>
</dbReference>
<gene>
    <name evidence="2" type="ORF">CDV53_02735</name>
</gene>
<organism evidence="2 3">
    <name type="scientific">Haematobacter missouriensis</name>
    <dbReference type="NCBI Taxonomy" id="366616"/>
    <lineage>
        <taxon>Bacteria</taxon>
        <taxon>Pseudomonadati</taxon>
        <taxon>Pseudomonadota</taxon>
        <taxon>Alphaproteobacteria</taxon>
        <taxon>Rhodobacterales</taxon>
        <taxon>Paracoccaceae</taxon>
        <taxon>Haematobacter</taxon>
    </lineage>
</organism>
<evidence type="ECO:0000313" key="2">
    <source>
        <dbReference type="EMBL" id="OWJ78709.1"/>
    </source>
</evidence>
<keyword evidence="1" id="KW-0812">Transmembrane</keyword>
<evidence type="ECO:0008006" key="4">
    <source>
        <dbReference type="Google" id="ProtNLM"/>
    </source>
</evidence>
<feature type="transmembrane region" description="Helical" evidence="1">
    <location>
        <begin position="221"/>
        <end position="242"/>
    </location>
</feature>
<accession>A0ABX3ZXB2</accession>